<accession>A0ABN7VFD4</accession>
<evidence type="ECO:0000256" key="2">
    <source>
        <dbReference type="SAM" id="Phobius"/>
    </source>
</evidence>
<evidence type="ECO:0000313" key="4">
    <source>
        <dbReference type="Proteomes" id="UP000789901"/>
    </source>
</evidence>
<keyword evidence="2" id="KW-0812">Transmembrane</keyword>
<sequence length="194" mass="20399">MDFNPSKSLRQTPCAKTDTVDPNLDAAKKAYQAYINQSWSSAAAEATRSASSTDTVKATPVAPLASASAPVSSITPPPVQPTIVSQPKPSDKSTTKTYETSPNPTITVNEFLPQTSGQSSSLNIGIYVGIAVTGGVVVGSILTFAGYCIYKKHLDSKYMPTPGNVNHLDSKYIPTPGNVNHLDSNFIPTPGNVV</sequence>
<feature type="compositionally biased region" description="Polar residues" evidence="1">
    <location>
        <begin position="1"/>
        <end position="11"/>
    </location>
</feature>
<dbReference type="EMBL" id="CAJVQB010013844">
    <property type="protein sequence ID" value="CAG8764764.1"/>
    <property type="molecule type" value="Genomic_DNA"/>
</dbReference>
<keyword evidence="2" id="KW-1133">Transmembrane helix</keyword>
<gene>
    <name evidence="3" type="ORF">GMARGA_LOCUS17896</name>
</gene>
<protein>
    <submittedName>
        <fullName evidence="3">7496_t:CDS:1</fullName>
    </submittedName>
</protein>
<keyword evidence="4" id="KW-1185">Reference proteome</keyword>
<feature type="transmembrane region" description="Helical" evidence="2">
    <location>
        <begin position="124"/>
        <end position="150"/>
    </location>
</feature>
<organism evidence="3 4">
    <name type="scientific">Gigaspora margarita</name>
    <dbReference type="NCBI Taxonomy" id="4874"/>
    <lineage>
        <taxon>Eukaryota</taxon>
        <taxon>Fungi</taxon>
        <taxon>Fungi incertae sedis</taxon>
        <taxon>Mucoromycota</taxon>
        <taxon>Glomeromycotina</taxon>
        <taxon>Glomeromycetes</taxon>
        <taxon>Diversisporales</taxon>
        <taxon>Gigasporaceae</taxon>
        <taxon>Gigaspora</taxon>
    </lineage>
</organism>
<feature type="region of interest" description="Disordered" evidence="1">
    <location>
        <begin position="1"/>
        <end position="21"/>
    </location>
</feature>
<keyword evidence="2" id="KW-0472">Membrane</keyword>
<proteinExistence type="predicted"/>
<name>A0ABN7VFD4_GIGMA</name>
<evidence type="ECO:0000313" key="3">
    <source>
        <dbReference type="EMBL" id="CAG8764764.1"/>
    </source>
</evidence>
<feature type="region of interest" description="Disordered" evidence="1">
    <location>
        <begin position="67"/>
        <end position="102"/>
    </location>
</feature>
<comment type="caution">
    <text evidence="3">The sequence shown here is derived from an EMBL/GenBank/DDBJ whole genome shotgun (WGS) entry which is preliminary data.</text>
</comment>
<evidence type="ECO:0000256" key="1">
    <source>
        <dbReference type="SAM" id="MobiDB-lite"/>
    </source>
</evidence>
<reference evidence="3 4" key="1">
    <citation type="submission" date="2021-06" db="EMBL/GenBank/DDBJ databases">
        <authorList>
            <person name="Kallberg Y."/>
            <person name="Tangrot J."/>
            <person name="Rosling A."/>
        </authorList>
    </citation>
    <scope>NUCLEOTIDE SEQUENCE [LARGE SCALE GENOMIC DNA]</scope>
    <source>
        <strain evidence="3 4">120-4 pot B 10/14</strain>
    </source>
</reference>
<dbReference type="Proteomes" id="UP000789901">
    <property type="component" value="Unassembled WGS sequence"/>
</dbReference>